<gene>
    <name evidence="2" type="ORF">JOF45_002642</name>
</gene>
<dbReference type="RefSeq" id="WP_210051516.1">
    <property type="nucleotide sequence ID" value="NZ_JAGINX010000002.1"/>
</dbReference>
<dbReference type="Proteomes" id="UP001519331">
    <property type="component" value="Unassembled WGS sequence"/>
</dbReference>
<comment type="caution">
    <text evidence="2">The sequence shown here is derived from an EMBL/GenBank/DDBJ whole genome shotgun (WGS) entry which is preliminary data.</text>
</comment>
<protein>
    <submittedName>
        <fullName evidence="2">Uncharacterized protein</fullName>
    </submittedName>
</protein>
<feature type="region of interest" description="Disordered" evidence="1">
    <location>
        <begin position="1"/>
        <end position="24"/>
    </location>
</feature>
<keyword evidence="3" id="KW-1185">Reference proteome</keyword>
<accession>A0ABS4T526</accession>
<organism evidence="2 3">
    <name type="scientific">Nesterenkonia lacusekhoensis</name>
    <dbReference type="NCBI Taxonomy" id="150832"/>
    <lineage>
        <taxon>Bacteria</taxon>
        <taxon>Bacillati</taxon>
        <taxon>Actinomycetota</taxon>
        <taxon>Actinomycetes</taxon>
        <taxon>Micrococcales</taxon>
        <taxon>Micrococcaceae</taxon>
        <taxon>Nesterenkonia</taxon>
    </lineage>
</organism>
<evidence type="ECO:0000256" key="1">
    <source>
        <dbReference type="SAM" id="MobiDB-lite"/>
    </source>
</evidence>
<dbReference type="EMBL" id="JAGINX010000002">
    <property type="protein sequence ID" value="MBP2319559.1"/>
    <property type="molecule type" value="Genomic_DNA"/>
</dbReference>
<sequence>MCHASAVVEEKQEQAQKSSIPDHGVMWMPVKQSAATDMDPDVINLPPGMFD</sequence>
<proteinExistence type="predicted"/>
<evidence type="ECO:0000313" key="3">
    <source>
        <dbReference type="Proteomes" id="UP001519331"/>
    </source>
</evidence>
<reference evidence="2 3" key="1">
    <citation type="submission" date="2021-03" db="EMBL/GenBank/DDBJ databases">
        <title>Sequencing the genomes of 1000 actinobacteria strains.</title>
        <authorList>
            <person name="Klenk H.-P."/>
        </authorList>
    </citation>
    <scope>NUCLEOTIDE SEQUENCE [LARGE SCALE GENOMIC DNA]</scope>
    <source>
        <strain evidence="2 3">DSM 12544</strain>
    </source>
</reference>
<name>A0ABS4T526_9MICC</name>
<evidence type="ECO:0000313" key="2">
    <source>
        <dbReference type="EMBL" id="MBP2319559.1"/>
    </source>
</evidence>